<evidence type="ECO:0000256" key="3">
    <source>
        <dbReference type="ARBA" id="ARBA00022723"/>
    </source>
</evidence>
<dbReference type="Pfam" id="PF13459">
    <property type="entry name" value="Fer4_15"/>
    <property type="match status" value="1"/>
</dbReference>
<evidence type="ECO:0000256" key="1">
    <source>
        <dbReference type="ARBA" id="ARBA00001927"/>
    </source>
</evidence>
<comment type="cofactor">
    <cofactor evidence="1">
        <name>[3Fe-4S] cluster</name>
        <dbReference type="ChEBI" id="CHEBI:21137"/>
    </cofactor>
</comment>
<dbReference type="EMBL" id="JAGSMN010000222">
    <property type="protein sequence ID" value="MBR7673551.1"/>
    <property type="molecule type" value="Genomic_DNA"/>
</dbReference>
<keyword evidence="4" id="KW-0249">Electron transport</keyword>
<dbReference type="Proteomes" id="UP000675554">
    <property type="component" value="Unassembled WGS sequence"/>
</dbReference>
<name>A0A8T4IMZ1_9ACTN</name>
<dbReference type="PANTHER" id="PTHR36923:SF3">
    <property type="entry name" value="FERREDOXIN"/>
    <property type="match status" value="1"/>
</dbReference>
<sequence>MQILVDRGKCQSYGNCVVAEPRVFDLDEDGIVKVLVEAPSEELREQVKFAVLDCPARALQLEG</sequence>
<dbReference type="GO" id="GO:0051538">
    <property type="term" value="F:3 iron, 4 sulfur cluster binding"/>
    <property type="evidence" value="ECO:0007669"/>
    <property type="project" value="UniProtKB-KW"/>
</dbReference>
<keyword evidence="3" id="KW-0479">Metal-binding</keyword>
<evidence type="ECO:0000256" key="7">
    <source>
        <dbReference type="ARBA" id="ARBA00023291"/>
    </source>
</evidence>
<dbReference type="AlphaFoldDB" id="A0A8T4IMZ1"/>
<dbReference type="GO" id="GO:0046872">
    <property type="term" value="F:metal ion binding"/>
    <property type="evidence" value="ECO:0007669"/>
    <property type="project" value="UniProtKB-KW"/>
</dbReference>
<organism evidence="8 9">
    <name type="scientific">Streptomyces daliensis</name>
    <dbReference type="NCBI Taxonomy" id="299421"/>
    <lineage>
        <taxon>Bacteria</taxon>
        <taxon>Bacillati</taxon>
        <taxon>Actinomycetota</taxon>
        <taxon>Actinomycetes</taxon>
        <taxon>Kitasatosporales</taxon>
        <taxon>Streptomycetaceae</taxon>
        <taxon>Streptomyces</taxon>
    </lineage>
</organism>
<keyword evidence="2" id="KW-0813">Transport</keyword>
<evidence type="ECO:0000256" key="2">
    <source>
        <dbReference type="ARBA" id="ARBA00022448"/>
    </source>
</evidence>
<evidence type="ECO:0000256" key="4">
    <source>
        <dbReference type="ARBA" id="ARBA00022982"/>
    </source>
</evidence>
<dbReference type="InterPro" id="IPR051269">
    <property type="entry name" value="Fe-S_cluster_ET"/>
</dbReference>
<keyword evidence="7" id="KW-0003">3Fe-4S</keyword>
<dbReference type="SUPFAM" id="SSF54862">
    <property type="entry name" value="4Fe-4S ferredoxins"/>
    <property type="match status" value="1"/>
</dbReference>
<gene>
    <name evidence="8" type="ORF">KDA82_11075</name>
</gene>
<evidence type="ECO:0000313" key="9">
    <source>
        <dbReference type="Proteomes" id="UP000675554"/>
    </source>
</evidence>
<keyword evidence="9" id="KW-1185">Reference proteome</keyword>
<proteinExistence type="predicted"/>
<evidence type="ECO:0000256" key="6">
    <source>
        <dbReference type="ARBA" id="ARBA00023014"/>
    </source>
</evidence>
<reference evidence="8" key="1">
    <citation type="submission" date="2021-04" db="EMBL/GenBank/DDBJ databases">
        <title>Sequencing of actinobacteria type strains.</title>
        <authorList>
            <person name="Nguyen G.-S."/>
            <person name="Wentzel A."/>
        </authorList>
    </citation>
    <scope>NUCLEOTIDE SEQUENCE</scope>
    <source>
        <strain evidence="8">DSM 42095</strain>
    </source>
</reference>
<evidence type="ECO:0000256" key="5">
    <source>
        <dbReference type="ARBA" id="ARBA00023004"/>
    </source>
</evidence>
<protein>
    <submittedName>
        <fullName evidence="8">Ferredoxin</fullName>
    </submittedName>
</protein>
<keyword evidence="6" id="KW-0411">Iron-sulfur</keyword>
<evidence type="ECO:0000313" key="8">
    <source>
        <dbReference type="EMBL" id="MBR7673551.1"/>
    </source>
</evidence>
<comment type="caution">
    <text evidence="8">The sequence shown here is derived from an EMBL/GenBank/DDBJ whole genome shotgun (WGS) entry which is preliminary data.</text>
</comment>
<accession>A0A8T4IMZ1</accession>
<keyword evidence="5" id="KW-0408">Iron</keyword>
<dbReference type="Gene3D" id="3.30.70.20">
    <property type="match status" value="1"/>
</dbReference>
<dbReference type="PANTHER" id="PTHR36923">
    <property type="entry name" value="FERREDOXIN"/>
    <property type="match status" value="1"/>
</dbReference>